<feature type="binding site" evidence="15">
    <location>
        <position position="207"/>
    </location>
    <ligand>
        <name>Ca(2+)</name>
        <dbReference type="ChEBI" id="CHEBI:29108"/>
        <label>2</label>
    </ligand>
</feature>
<dbReference type="InterPro" id="IPR044831">
    <property type="entry name" value="Ccp1-like"/>
</dbReference>
<evidence type="ECO:0000256" key="1">
    <source>
        <dbReference type="ARBA" id="ARBA00004613"/>
    </source>
</evidence>
<dbReference type="Proteomes" id="UP000308652">
    <property type="component" value="Unassembled WGS sequence"/>
</dbReference>
<dbReference type="GO" id="GO:0042744">
    <property type="term" value="P:hydrogen peroxide catabolic process"/>
    <property type="evidence" value="ECO:0007669"/>
    <property type="project" value="UniProtKB-KW"/>
</dbReference>
<feature type="active site" description="Proton acceptor" evidence="14">
    <location>
        <position position="64"/>
    </location>
</feature>
<dbReference type="GO" id="GO:0004601">
    <property type="term" value="F:peroxidase activity"/>
    <property type="evidence" value="ECO:0007669"/>
    <property type="project" value="UniProtKB-KW"/>
</dbReference>
<dbReference type="PRINTS" id="PR00458">
    <property type="entry name" value="PEROXIDASE"/>
</dbReference>
<comment type="similarity">
    <text evidence="2 17">Belongs to the peroxidase family. Ligninase subfamily.</text>
</comment>
<evidence type="ECO:0000256" key="3">
    <source>
        <dbReference type="ARBA" id="ARBA00022525"/>
    </source>
</evidence>
<dbReference type="EC" id="1.11.1.-" evidence="17"/>
<dbReference type="AlphaFoldDB" id="A0A5C3LZS0"/>
<feature type="binding site" evidence="15">
    <location>
        <position position="82"/>
    </location>
    <ligand>
        <name>Ca(2+)</name>
        <dbReference type="ChEBI" id="CHEBI:29108"/>
        <label>1</label>
    </ligand>
</feature>
<dbReference type="PANTHER" id="PTHR31356">
    <property type="entry name" value="THYLAKOID LUMENAL 29 KDA PROTEIN, CHLOROPLASTIC-RELATED"/>
    <property type="match status" value="1"/>
</dbReference>
<proteinExistence type="inferred from homology"/>
<keyword evidence="12" id="KW-0325">Glycoprotein</keyword>
<evidence type="ECO:0000256" key="12">
    <source>
        <dbReference type="ARBA" id="ARBA00023180"/>
    </source>
</evidence>
<keyword evidence="9 17" id="KW-0560">Oxidoreductase</keyword>
<keyword evidence="5 15" id="KW-0349">Heme</keyword>
<organism evidence="19 20">
    <name type="scientific">Crucibulum laeve</name>
    <dbReference type="NCBI Taxonomy" id="68775"/>
    <lineage>
        <taxon>Eukaryota</taxon>
        <taxon>Fungi</taxon>
        <taxon>Dikarya</taxon>
        <taxon>Basidiomycota</taxon>
        <taxon>Agaricomycotina</taxon>
        <taxon>Agaricomycetes</taxon>
        <taxon>Agaricomycetidae</taxon>
        <taxon>Agaricales</taxon>
        <taxon>Agaricineae</taxon>
        <taxon>Nidulariaceae</taxon>
        <taxon>Crucibulum</taxon>
    </lineage>
</organism>
<evidence type="ECO:0000256" key="5">
    <source>
        <dbReference type="ARBA" id="ARBA00022617"/>
    </source>
</evidence>
<evidence type="ECO:0000313" key="20">
    <source>
        <dbReference type="Proteomes" id="UP000308652"/>
    </source>
</evidence>
<dbReference type="Gene3D" id="1.10.520.10">
    <property type="match status" value="1"/>
</dbReference>
<keyword evidence="11 16" id="KW-1015">Disulfide bond</keyword>
<evidence type="ECO:0000256" key="16">
    <source>
        <dbReference type="PIRSR" id="PIRSR601621-4"/>
    </source>
</evidence>
<evidence type="ECO:0000256" key="9">
    <source>
        <dbReference type="ARBA" id="ARBA00023002"/>
    </source>
</evidence>
<sequence>MNLTALAFLLAGFSTVSAVLCSNGKTVLNAACCQLFPVLADLQENLFDTPCNEPVRIVLHLAFHDAMGFSLSQGAAAGQGADGSIITFASNETTFPENFALDGVIGWVTPLIARHNLSDGDFLHFAASVGIATCPGAPRPKFLLGRPQAISPAVSGLVPTASDSVTTILARCADVGISPSEIVALLASHSVGASYAIDPVIPGAPFDTTPGIFDTQVFTEVLLPGVLFPGNGSNVGEVMSPLRGEVRLQSDFEIARDSRTACAWKSLVGNQAMMQVQFAAAMAKLSAIGQNINAMVDCSDVIPIPSAVTEKPSFPQGFTSADIEDACPSVGLPVLATLPGPIATASPA</sequence>
<dbReference type="EMBL" id="ML213608">
    <property type="protein sequence ID" value="TFK37368.1"/>
    <property type="molecule type" value="Genomic_DNA"/>
</dbReference>
<name>A0A5C3LZS0_9AGAR</name>
<feature type="domain" description="Plant heme peroxidase family profile" evidence="18">
    <location>
        <begin position="117"/>
        <end position="331"/>
    </location>
</feature>
<feature type="binding site" evidence="15">
    <location>
        <position position="84"/>
    </location>
    <ligand>
        <name>Ca(2+)</name>
        <dbReference type="ChEBI" id="CHEBI:29108"/>
        <label>1</label>
    </ligand>
</feature>
<feature type="disulfide bond" evidence="16">
    <location>
        <begin position="21"/>
        <end position="33"/>
    </location>
</feature>
<reference evidence="19 20" key="1">
    <citation type="journal article" date="2019" name="Nat. Ecol. Evol.">
        <title>Megaphylogeny resolves global patterns of mushroom evolution.</title>
        <authorList>
            <person name="Varga T."/>
            <person name="Krizsan K."/>
            <person name="Foldi C."/>
            <person name="Dima B."/>
            <person name="Sanchez-Garcia M."/>
            <person name="Sanchez-Ramirez S."/>
            <person name="Szollosi G.J."/>
            <person name="Szarkandi J.G."/>
            <person name="Papp V."/>
            <person name="Albert L."/>
            <person name="Andreopoulos W."/>
            <person name="Angelini C."/>
            <person name="Antonin V."/>
            <person name="Barry K.W."/>
            <person name="Bougher N.L."/>
            <person name="Buchanan P."/>
            <person name="Buyck B."/>
            <person name="Bense V."/>
            <person name="Catcheside P."/>
            <person name="Chovatia M."/>
            <person name="Cooper J."/>
            <person name="Damon W."/>
            <person name="Desjardin D."/>
            <person name="Finy P."/>
            <person name="Geml J."/>
            <person name="Haridas S."/>
            <person name="Hughes K."/>
            <person name="Justo A."/>
            <person name="Karasinski D."/>
            <person name="Kautmanova I."/>
            <person name="Kiss B."/>
            <person name="Kocsube S."/>
            <person name="Kotiranta H."/>
            <person name="LaButti K.M."/>
            <person name="Lechner B.E."/>
            <person name="Liimatainen K."/>
            <person name="Lipzen A."/>
            <person name="Lukacs Z."/>
            <person name="Mihaltcheva S."/>
            <person name="Morgado L.N."/>
            <person name="Niskanen T."/>
            <person name="Noordeloos M.E."/>
            <person name="Ohm R.A."/>
            <person name="Ortiz-Santana B."/>
            <person name="Ovrebo C."/>
            <person name="Racz N."/>
            <person name="Riley R."/>
            <person name="Savchenko A."/>
            <person name="Shiryaev A."/>
            <person name="Soop K."/>
            <person name="Spirin V."/>
            <person name="Szebenyi C."/>
            <person name="Tomsovsky M."/>
            <person name="Tulloss R.E."/>
            <person name="Uehling J."/>
            <person name="Grigoriev I.V."/>
            <person name="Vagvolgyi C."/>
            <person name="Papp T."/>
            <person name="Martin F.M."/>
            <person name="Miettinen O."/>
            <person name="Hibbett D.S."/>
            <person name="Nagy L.G."/>
        </authorList>
    </citation>
    <scope>NUCLEOTIDE SEQUENCE [LARGE SCALE GENOMIC DNA]</scope>
    <source>
        <strain evidence="19 20">CBS 166.37</strain>
    </source>
</reference>
<gene>
    <name evidence="19" type="ORF">BDQ12DRAFT_699113</name>
</gene>
<keyword evidence="3" id="KW-0964">Secreted</keyword>
<dbReference type="PANTHER" id="PTHR31356:SF66">
    <property type="entry name" value="CATALASE-PEROXIDASE"/>
    <property type="match status" value="1"/>
</dbReference>
<dbReference type="InterPro" id="IPR010255">
    <property type="entry name" value="Haem_peroxidase_sf"/>
</dbReference>
<evidence type="ECO:0000256" key="10">
    <source>
        <dbReference type="ARBA" id="ARBA00023004"/>
    </source>
</evidence>
<dbReference type="Pfam" id="PF11895">
    <property type="entry name" value="Peroxidase_ext"/>
    <property type="match status" value="1"/>
</dbReference>
<evidence type="ECO:0000259" key="18">
    <source>
        <dbReference type="PROSITE" id="PS50873"/>
    </source>
</evidence>
<dbReference type="GO" id="GO:0046872">
    <property type="term" value="F:metal ion binding"/>
    <property type="evidence" value="ECO:0007669"/>
    <property type="project" value="UniProtKB-UniRule"/>
</dbReference>
<feature type="signal peptide" evidence="17">
    <location>
        <begin position="1"/>
        <end position="18"/>
    </location>
</feature>
<feature type="disulfide bond" evidence="16">
    <location>
        <begin position="51"/>
        <end position="134"/>
    </location>
</feature>
<evidence type="ECO:0000313" key="19">
    <source>
        <dbReference type="EMBL" id="TFK37368.1"/>
    </source>
</evidence>
<feature type="binding site" evidence="15">
    <location>
        <position position="214"/>
    </location>
    <ligand>
        <name>Ca(2+)</name>
        <dbReference type="ChEBI" id="CHEBI:29108"/>
        <label>2</label>
    </ligand>
</feature>
<dbReference type="Gene3D" id="1.10.420.10">
    <property type="entry name" value="Peroxidase, domain 2"/>
    <property type="match status" value="1"/>
</dbReference>
<dbReference type="GO" id="GO:0020037">
    <property type="term" value="F:heme binding"/>
    <property type="evidence" value="ECO:0007669"/>
    <property type="project" value="UniProtKB-UniRule"/>
</dbReference>
<feature type="chain" id="PRO_5023087964" description="Peroxidase" evidence="17">
    <location>
        <begin position="19"/>
        <end position="348"/>
    </location>
</feature>
<comment type="cofactor">
    <cofactor evidence="15 17">
        <name>Ca(2+)</name>
        <dbReference type="ChEBI" id="CHEBI:29108"/>
    </cofactor>
    <text evidence="15 17">Binds 2 calcium ions per subunit.</text>
</comment>
<dbReference type="PROSITE" id="PS00435">
    <property type="entry name" value="PEROXIDASE_1"/>
    <property type="match status" value="1"/>
</dbReference>
<dbReference type="OrthoDB" id="2113341at2759"/>
<evidence type="ECO:0000256" key="15">
    <source>
        <dbReference type="PIRSR" id="PIRSR601621-2"/>
    </source>
</evidence>
<evidence type="ECO:0000256" key="6">
    <source>
        <dbReference type="ARBA" id="ARBA00022723"/>
    </source>
</evidence>
<dbReference type="PROSITE" id="PS50873">
    <property type="entry name" value="PEROXIDASE_4"/>
    <property type="match status" value="1"/>
</dbReference>
<evidence type="ECO:0000256" key="7">
    <source>
        <dbReference type="ARBA" id="ARBA00022729"/>
    </source>
</evidence>
<feature type="binding site" evidence="15">
    <location>
        <position position="190"/>
    </location>
    <ligand>
        <name>Ca(2+)</name>
        <dbReference type="ChEBI" id="CHEBI:29108"/>
        <label>2</label>
    </ligand>
</feature>
<dbReference type="InterPro" id="IPR024589">
    <property type="entry name" value="Ligninase_C"/>
</dbReference>
<feature type="binding site" evidence="15">
    <location>
        <position position="65"/>
    </location>
    <ligand>
        <name>Ca(2+)</name>
        <dbReference type="ChEBI" id="CHEBI:29108"/>
        <label>1</label>
    </ligand>
</feature>
<evidence type="ECO:0000256" key="11">
    <source>
        <dbReference type="ARBA" id="ARBA00023157"/>
    </source>
</evidence>
<evidence type="ECO:0000256" key="13">
    <source>
        <dbReference type="ARBA" id="ARBA00023324"/>
    </source>
</evidence>
<comment type="subcellular location">
    <subcellularLocation>
        <location evidence="1">Secreted</location>
    </subcellularLocation>
</comment>
<keyword evidence="7 17" id="KW-0732">Signal</keyword>
<dbReference type="GO" id="GO:0034599">
    <property type="term" value="P:cellular response to oxidative stress"/>
    <property type="evidence" value="ECO:0007669"/>
    <property type="project" value="InterPro"/>
</dbReference>
<feature type="disulfide bond" evidence="16">
    <location>
        <begin position="262"/>
        <end position="327"/>
    </location>
</feature>
<keyword evidence="4 17" id="KW-0575">Peroxidase</keyword>
<keyword evidence="20" id="KW-1185">Reference proteome</keyword>
<dbReference type="InterPro" id="IPR002016">
    <property type="entry name" value="Haem_peroxidase"/>
</dbReference>
<evidence type="ECO:0000256" key="8">
    <source>
        <dbReference type="ARBA" id="ARBA00022837"/>
    </source>
</evidence>
<dbReference type="InterPro" id="IPR019793">
    <property type="entry name" value="Peroxidases_heam-ligand_BS"/>
</dbReference>
<dbReference type="PRINTS" id="PR00462">
    <property type="entry name" value="LIGNINASE"/>
</dbReference>
<dbReference type="Pfam" id="PF00141">
    <property type="entry name" value="peroxidase"/>
    <property type="match status" value="1"/>
</dbReference>
<feature type="binding site" description="axial binding residue" evidence="15">
    <location>
        <position position="189"/>
    </location>
    <ligand>
        <name>heme b</name>
        <dbReference type="ChEBI" id="CHEBI:60344"/>
    </ligand>
    <ligandPart>
        <name>Fe</name>
        <dbReference type="ChEBI" id="CHEBI:18248"/>
    </ligandPart>
</feature>
<dbReference type="GO" id="GO:0005576">
    <property type="term" value="C:extracellular region"/>
    <property type="evidence" value="ECO:0007669"/>
    <property type="project" value="UniProtKB-SubCell"/>
</dbReference>
<feature type="binding site" evidence="15">
    <location>
        <position position="80"/>
    </location>
    <ligand>
        <name>Ca(2+)</name>
        <dbReference type="ChEBI" id="CHEBI:29108"/>
        <label>1</label>
    </ligand>
</feature>
<accession>A0A5C3LZS0</accession>
<keyword evidence="6 15" id="KW-0479">Metal-binding</keyword>
<feature type="disulfide bond" evidence="16">
    <location>
        <begin position="32"/>
        <end position="298"/>
    </location>
</feature>
<dbReference type="GO" id="GO:0000302">
    <property type="term" value="P:response to reactive oxygen species"/>
    <property type="evidence" value="ECO:0007669"/>
    <property type="project" value="TreeGrafter"/>
</dbReference>
<evidence type="ECO:0000256" key="2">
    <source>
        <dbReference type="ARBA" id="ARBA00006089"/>
    </source>
</evidence>
<comment type="cofactor">
    <cofactor evidence="15">
        <name>heme b</name>
        <dbReference type="ChEBI" id="CHEBI:60344"/>
    </cofactor>
    <text evidence="15">Binds 1 heme b (iron(II)-protoporphyrin IX) group per subunit.</text>
</comment>
<dbReference type="InterPro" id="IPR001621">
    <property type="entry name" value="Ligninase"/>
</dbReference>
<feature type="binding site" evidence="15">
    <location>
        <position position="209"/>
    </location>
    <ligand>
        <name>Ca(2+)</name>
        <dbReference type="ChEBI" id="CHEBI:29108"/>
        <label>2</label>
    </ligand>
</feature>
<keyword evidence="13" id="KW-0376">Hydrogen peroxide</keyword>
<keyword evidence="10 15" id="KW-0408">Iron</keyword>
<dbReference type="SUPFAM" id="SSF48113">
    <property type="entry name" value="Heme-dependent peroxidases"/>
    <property type="match status" value="1"/>
</dbReference>
<evidence type="ECO:0000256" key="4">
    <source>
        <dbReference type="ARBA" id="ARBA00022559"/>
    </source>
</evidence>
<evidence type="ECO:0000256" key="17">
    <source>
        <dbReference type="RuleBase" id="RU363051"/>
    </source>
</evidence>
<keyword evidence="8 15" id="KW-0106">Calcium</keyword>
<evidence type="ECO:0000256" key="14">
    <source>
        <dbReference type="PIRSR" id="PIRSR601621-1"/>
    </source>
</evidence>
<protein>
    <recommendedName>
        <fullName evidence="17">Peroxidase</fullName>
        <ecNumber evidence="17">1.11.1.-</ecNumber>
    </recommendedName>
</protein>